<protein>
    <submittedName>
        <fullName evidence="2">Uncharacterized protein</fullName>
    </submittedName>
</protein>
<proteinExistence type="predicted"/>
<feature type="transmembrane region" description="Helical" evidence="1">
    <location>
        <begin position="6"/>
        <end position="25"/>
    </location>
</feature>
<name>A0A1H8DET3_9PROT</name>
<dbReference type="AlphaFoldDB" id="A0A1H8DET3"/>
<evidence type="ECO:0000313" key="2">
    <source>
        <dbReference type="EMBL" id="SEN05666.1"/>
    </source>
</evidence>
<dbReference type="EMBL" id="FOCT01000002">
    <property type="protein sequence ID" value="SEN05666.1"/>
    <property type="molecule type" value="Genomic_DNA"/>
</dbReference>
<evidence type="ECO:0000256" key="1">
    <source>
        <dbReference type="SAM" id="Phobius"/>
    </source>
</evidence>
<dbReference type="RefSeq" id="WP_074744315.1">
    <property type="nucleotide sequence ID" value="NZ_FOCT01000002.1"/>
</dbReference>
<dbReference type="Proteomes" id="UP000183898">
    <property type="component" value="Unassembled WGS sequence"/>
</dbReference>
<keyword evidence="1" id="KW-0472">Membrane</keyword>
<gene>
    <name evidence="2" type="ORF">SAMN05216404_102247</name>
</gene>
<evidence type="ECO:0000313" key="3">
    <source>
        <dbReference type="Proteomes" id="UP000183898"/>
    </source>
</evidence>
<feature type="transmembrane region" description="Helical" evidence="1">
    <location>
        <begin position="46"/>
        <end position="69"/>
    </location>
</feature>
<accession>A0A1H8DET3</accession>
<keyword evidence="1" id="KW-1133">Transmembrane helix</keyword>
<reference evidence="2 3" key="1">
    <citation type="submission" date="2016-10" db="EMBL/GenBank/DDBJ databases">
        <authorList>
            <person name="de Groot N.N."/>
        </authorList>
    </citation>
    <scope>NUCLEOTIDE SEQUENCE [LARGE SCALE GENOMIC DNA]</scope>
    <source>
        <strain evidence="2 3">Nl18</strain>
    </source>
</reference>
<organism evidence="2 3">
    <name type="scientific">Nitrosospira multiformis</name>
    <dbReference type="NCBI Taxonomy" id="1231"/>
    <lineage>
        <taxon>Bacteria</taxon>
        <taxon>Pseudomonadati</taxon>
        <taxon>Pseudomonadota</taxon>
        <taxon>Betaproteobacteria</taxon>
        <taxon>Nitrosomonadales</taxon>
        <taxon>Nitrosomonadaceae</taxon>
        <taxon>Nitrosospira</taxon>
    </lineage>
</organism>
<sequence length="84" mass="9432">MESSEYNLLVSLALIPVVIGLQIWVRNRRRSRRNEAGQQEFDSLAATLLSALIEGAAVISSLLLIIWIMGGILRYLFPMIFNAK</sequence>
<keyword evidence="1" id="KW-0812">Transmembrane</keyword>